<keyword evidence="2" id="KW-0378">Hydrolase</keyword>
<dbReference type="Pfam" id="PF12146">
    <property type="entry name" value="Hydrolase_4"/>
    <property type="match status" value="1"/>
</dbReference>
<reference evidence="3" key="1">
    <citation type="journal article" date="2019" name="Int. J. Syst. Evol. Microbiol.">
        <title>The Global Catalogue of Microorganisms (GCM) 10K type strain sequencing project: providing services to taxonomists for standard genome sequencing and annotation.</title>
        <authorList>
            <consortium name="The Broad Institute Genomics Platform"/>
            <consortium name="The Broad Institute Genome Sequencing Center for Infectious Disease"/>
            <person name="Wu L."/>
            <person name="Ma J."/>
        </authorList>
    </citation>
    <scope>NUCLEOTIDE SEQUENCE [LARGE SCALE GENOMIC DNA]</scope>
    <source>
        <strain evidence="3">KLKA75</strain>
    </source>
</reference>
<sequence length="316" mass="32977">MPAARQWEFAGTGGAVTARIWPPTAPSDAASGAAPVATSDAAPVAEPVATSAAAADALGEASDGAALGAPRYVAVLVHGYGEHLGRYEHVAAFLNRHGALVCGPDHAGHGLSAGERVLITDVDDLVADVRTVVESARDDLPGVPVIMIGHSMGGLIATRYAQLHGSELTALVLSGPVLGRWDALSALLELPEIPDIPIDPDTLSRDPEVGRAYAADPLVWHGPFKRPTLQALDAAIRAVSEHGTLGDLPVLWLHGEDDRLVPVEGTRAGIEAIRGPGLTSKIYPAARHEIFNETNRDEVLTDVTTAIDAALDARRH</sequence>
<evidence type="ECO:0000313" key="2">
    <source>
        <dbReference type="EMBL" id="MFC4909383.1"/>
    </source>
</evidence>
<evidence type="ECO:0000259" key="1">
    <source>
        <dbReference type="Pfam" id="PF12146"/>
    </source>
</evidence>
<accession>A0ABV9U1H6</accession>
<dbReference type="RefSeq" id="WP_378256855.1">
    <property type="nucleotide sequence ID" value="NZ_JBHSIT010000005.1"/>
</dbReference>
<dbReference type="EMBL" id="JBHSIT010000005">
    <property type="protein sequence ID" value="MFC4909383.1"/>
    <property type="molecule type" value="Genomic_DNA"/>
</dbReference>
<dbReference type="InterPro" id="IPR022742">
    <property type="entry name" value="Hydrolase_4"/>
</dbReference>
<dbReference type="GO" id="GO:0016787">
    <property type="term" value="F:hydrolase activity"/>
    <property type="evidence" value="ECO:0007669"/>
    <property type="project" value="UniProtKB-KW"/>
</dbReference>
<keyword evidence="3" id="KW-1185">Reference proteome</keyword>
<dbReference type="InterPro" id="IPR000073">
    <property type="entry name" value="AB_hydrolase_1"/>
</dbReference>
<dbReference type="Gene3D" id="3.40.50.1820">
    <property type="entry name" value="alpha/beta hydrolase"/>
    <property type="match status" value="1"/>
</dbReference>
<dbReference type="PRINTS" id="PR00111">
    <property type="entry name" value="ABHYDROLASE"/>
</dbReference>
<evidence type="ECO:0000313" key="3">
    <source>
        <dbReference type="Proteomes" id="UP001595872"/>
    </source>
</evidence>
<feature type="domain" description="Serine aminopeptidase S33" evidence="1">
    <location>
        <begin position="69"/>
        <end position="295"/>
    </location>
</feature>
<proteinExistence type="predicted"/>
<comment type="caution">
    <text evidence="2">The sequence shown here is derived from an EMBL/GenBank/DDBJ whole genome shotgun (WGS) entry which is preliminary data.</text>
</comment>
<dbReference type="InterPro" id="IPR029058">
    <property type="entry name" value="AB_hydrolase_fold"/>
</dbReference>
<gene>
    <name evidence="2" type="ORF">ACFPCY_18830</name>
</gene>
<organism evidence="2 3">
    <name type="scientific">Actinomadura gamaensis</name>
    <dbReference type="NCBI Taxonomy" id="1763541"/>
    <lineage>
        <taxon>Bacteria</taxon>
        <taxon>Bacillati</taxon>
        <taxon>Actinomycetota</taxon>
        <taxon>Actinomycetes</taxon>
        <taxon>Streptosporangiales</taxon>
        <taxon>Thermomonosporaceae</taxon>
        <taxon>Actinomadura</taxon>
    </lineage>
</organism>
<dbReference type="InterPro" id="IPR051044">
    <property type="entry name" value="MAG_DAG_Lipase"/>
</dbReference>
<name>A0ABV9U1H6_9ACTN</name>
<dbReference type="Proteomes" id="UP001595872">
    <property type="component" value="Unassembled WGS sequence"/>
</dbReference>
<dbReference type="PANTHER" id="PTHR11614">
    <property type="entry name" value="PHOSPHOLIPASE-RELATED"/>
    <property type="match status" value="1"/>
</dbReference>
<dbReference type="SUPFAM" id="SSF53474">
    <property type="entry name" value="alpha/beta-Hydrolases"/>
    <property type="match status" value="1"/>
</dbReference>
<protein>
    <submittedName>
        <fullName evidence="2">Alpha/beta hydrolase</fullName>
    </submittedName>
</protein>